<proteinExistence type="predicted"/>
<protein>
    <submittedName>
        <fullName evidence="3">Uncharacterized protein</fullName>
    </submittedName>
</protein>
<organism evidence="3 4">
    <name type="scientific">Rhamnella rubrinervis</name>
    <dbReference type="NCBI Taxonomy" id="2594499"/>
    <lineage>
        <taxon>Eukaryota</taxon>
        <taxon>Viridiplantae</taxon>
        <taxon>Streptophyta</taxon>
        <taxon>Embryophyta</taxon>
        <taxon>Tracheophyta</taxon>
        <taxon>Spermatophyta</taxon>
        <taxon>Magnoliopsida</taxon>
        <taxon>eudicotyledons</taxon>
        <taxon>Gunneridae</taxon>
        <taxon>Pentapetalae</taxon>
        <taxon>rosids</taxon>
        <taxon>fabids</taxon>
        <taxon>Rosales</taxon>
        <taxon>Rhamnaceae</taxon>
        <taxon>rhamnoid group</taxon>
        <taxon>Rhamneae</taxon>
        <taxon>Rhamnella</taxon>
    </lineage>
</organism>
<gene>
    <name evidence="3" type="ORF">FNV43_RR06894</name>
</gene>
<keyword evidence="2" id="KW-0472">Membrane</keyword>
<dbReference type="EMBL" id="VOIH02000003">
    <property type="protein sequence ID" value="KAF3450805.1"/>
    <property type="molecule type" value="Genomic_DNA"/>
</dbReference>
<feature type="region of interest" description="Disordered" evidence="1">
    <location>
        <begin position="55"/>
        <end position="91"/>
    </location>
</feature>
<dbReference type="AlphaFoldDB" id="A0A8K0HED5"/>
<feature type="compositionally biased region" description="Basic and acidic residues" evidence="1">
    <location>
        <begin position="70"/>
        <end position="84"/>
    </location>
</feature>
<reference evidence="3" key="1">
    <citation type="submission" date="2020-03" db="EMBL/GenBank/DDBJ databases">
        <title>A high-quality chromosome-level genome assembly of a woody plant with both climbing and erect habits, Rhamnella rubrinervis.</title>
        <authorList>
            <person name="Lu Z."/>
            <person name="Yang Y."/>
            <person name="Zhu X."/>
            <person name="Sun Y."/>
        </authorList>
    </citation>
    <scope>NUCLEOTIDE SEQUENCE</scope>
    <source>
        <strain evidence="3">BYM</strain>
        <tissue evidence="3">Leaf</tissue>
    </source>
</reference>
<keyword evidence="4" id="KW-1185">Reference proteome</keyword>
<comment type="caution">
    <text evidence="3">The sequence shown here is derived from an EMBL/GenBank/DDBJ whole genome shotgun (WGS) entry which is preliminary data.</text>
</comment>
<keyword evidence="2" id="KW-0812">Transmembrane</keyword>
<sequence>MSGPPEVEPKSAVQCKERIKMVQLNPVEKTQHCKSLHKPMLAQTLSMLGFAFIKGAKNSRRRRRRRAKRCVGDPKRKEKEKKEKEEEEESV</sequence>
<accession>A0A8K0HED5</accession>
<dbReference type="Proteomes" id="UP000796880">
    <property type="component" value="Unassembled WGS sequence"/>
</dbReference>
<feature type="compositionally biased region" description="Basic residues" evidence="1">
    <location>
        <begin position="57"/>
        <end position="69"/>
    </location>
</feature>
<keyword evidence="2" id="KW-1133">Transmembrane helix</keyword>
<evidence type="ECO:0000256" key="2">
    <source>
        <dbReference type="SAM" id="Phobius"/>
    </source>
</evidence>
<name>A0A8K0HED5_9ROSA</name>
<evidence type="ECO:0000256" key="1">
    <source>
        <dbReference type="SAM" id="MobiDB-lite"/>
    </source>
</evidence>
<evidence type="ECO:0000313" key="3">
    <source>
        <dbReference type="EMBL" id="KAF3450805.1"/>
    </source>
</evidence>
<evidence type="ECO:0000313" key="4">
    <source>
        <dbReference type="Proteomes" id="UP000796880"/>
    </source>
</evidence>
<feature type="transmembrane region" description="Helical" evidence="2">
    <location>
        <begin position="40"/>
        <end position="56"/>
    </location>
</feature>